<proteinExistence type="predicted"/>
<reference evidence="1" key="1">
    <citation type="submission" date="2013-12" db="EMBL/GenBank/DDBJ databases">
        <title>The Genome Sequence of Aphanomyces invadans NJM9701.</title>
        <authorList>
            <consortium name="The Broad Institute Genomics Platform"/>
            <person name="Russ C."/>
            <person name="Tyler B."/>
            <person name="van West P."/>
            <person name="Dieguez-Uribeondo J."/>
            <person name="Young S.K."/>
            <person name="Zeng Q."/>
            <person name="Gargeya S."/>
            <person name="Fitzgerald M."/>
            <person name="Abouelleil A."/>
            <person name="Alvarado L."/>
            <person name="Chapman S.B."/>
            <person name="Gainer-Dewar J."/>
            <person name="Goldberg J."/>
            <person name="Griggs A."/>
            <person name="Gujja S."/>
            <person name="Hansen M."/>
            <person name="Howarth C."/>
            <person name="Imamovic A."/>
            <person name="Ireland A."/>
            <person name="Larimer J."/>
            <person name="McCowan C."/>
            <person name="Murphy C."/>
            <person name="Pearson M."/>
            <person name="Poon T.W."/>
            <person name="Priest M."/>
            <person name="Roberts A."/>
            <person name="Saif S."/>
            <person name="Shea T."/>
            <person name="Sykes S."/>
            <person name="Wortman J."/>
            <person name="Nusbaum C."/>
            <person name="Birren B."/>
        </authorList>
    </citation>
    <scope>NUCLEOTIDE SEQUENCE [LARGE SCALE GENOMIC DNA]</scope>
    <source>
        <strain evidence="1">NJM9701</strain>
    </source>
</reference>
<sequence>MKAVARLKARSSYVKPHLTEANWFYLTKVKKRFYLYEDEEMALRSVKSKSFITKVMLLAAVARPRYDYSKRQMFDGKIGV</sequence>
<name>A0A024TUV6_9STRA</name>
<dbReference type="AlphaFoldDB" id="A0A024TUV6"/>
<protein>
    <submittedName>
        <fullName evidence="1">Uncharacterized protein</fullName>
    </submittedName>
</protein>
<dbReference type="VEuPathDB" id="FungiDB:H310_09720"/>
<dbReference type="EMBL" id="KI913973">
    <property type="protein sequence ID" value="ETV97386.1"/>
    <property type="molecule type" value="Genomic_DNA"/>
</dbReference>
<organism evidence="1">
    <name type="scientific">Aphanomyces invadans</name>
    <dbReference type="NCBI Taxonomy" id="157072"/>
    <lineage>
        <taxon>Eukaryota</taxon>
        <taxon>Sar</taxon>
        <taxon>Stramenopiles</taxon>
        <taxon>Oomycota</taxon>
        <taxon>Saprolegniomycetes</taxon>
        <taxon>Saprolegniales</taxon>
        <taxon>Verrucalvaceae</taxon>
        <taxon>Aphanomyces</taxon>
    </lineage>
</organism>
<accession>A0A024TUV6</accession>
<dbReference type="RefSeq" id="XP_008874094.1">
    <property type="nucleotide sequence ID" value="XM_008875872.1"/>
</dbReference>
<evidence type="ECO:0000313" key="1">
    <source>
        <dbReference type="EMBL" id="ETV97386.1"/>
    </source>
</evidence>
<gene>
    <name evidence="1" type="ORF">H310_09720</name>
</gene>
<dbReference type="OrthoDB" id="127170at2759"/>
<dbReference type="GeneID" id="20086770"/>
<dbReference type="PANTHER" id="PTHR47169">
    <property type="entry name" value="OS01G0541250 PROTEIN"/>
    <property type="match status" value="1"/>
</dbReference>